<evidence type="ECO:0000313" key="9">
    <source>
        <dbReference type="RefSeq" id="XP_028041744.1"/>
    </source>
</evidence>
<keyword evidence="3 6" id="KW-0812">Transmembrane</keyword>
<dbReference type="Proteomes" id="UP000504629">
    <property type="component" value="Unplaced"/>
</dbReference>
<feature type="transmembrane region" description="Helical" evidence="6">
    <location>
        <begin position="52"/>
        <end position="72"/>
    </location>
</feature>
<dbReference type="InterPro" id="IPR020846">
    <property type="entry name" value="MFS_dom"/>
</dbReference>
<dbReference type="OrthoDB" id="433512at2759"/>
<dbReference type="GeneID" id="114251608"/>
<dbReference type="Gene3D" id="1.20.1250.20">
    <property type="entry name" value="MFS general substrate transporter like domains"/>
    <property type="match status" value="1"/>
</dbReference>
<keyword evidence="4 6" id="KW-1133">Transmembrane helix</keyword>
<feature type="transmembrane region" description="Helical" evidence="6">
    <location>
        <begin position="435"/>
        <end position="456"/>
    </location>
</feature>
<name>A0A6J2KNK7_BOMMA</name>
<dbReference type="SUPFAM" id="SSF103473">
    <property type="entry name" value="MFS general substrate transporter"/>
    <property type="match status" value="1"/>
</dbReference>
<evidence type="ECO:0000256" key="4">
    <source>
        <dbReference type="ARBA" id="ARBA00022989"/>
    </source>
</evidence>
<evidence type="ECO:0000313" key="8">
    <source>
        <dbReference type="Proteomes" id="UP000504629"/>
    </source>
</evidence>
<dbReference type="GO" id="GO:0016020">
    <property type="term" value="C:membrane"/>
    <property type="evidence" value="ECO:0007669"/>
    <property type="project" value="UniProtKB-SubCell"/>
</dbReference>
<dbReference type="InterPro" id="IPR011701">
    <property type="entry name" value="MFS"/>
</dbReference>
<evidence type="ECO:0000256" key="3">
    <source>
        <dbReference type="ARBA" id="ARBA00022692"/>
    </source>
</evidence>
<feature type="transmembrane region" description="Helical" evidence="6">
    <location>
        <begin position="315"/>
        <end position="335"/>
    </location>
</feature>
<evidence type="ECO:0000259" key="7">
    <source>
        <dbReference type="PROSITE" id="PS50850"/>
    </source>
</evidence>
<keyword evidence="2" id="KW-0813">Transport</keyword>
<keyword evidence="8" id="KW-1185">Reference proteome</keyword>
<feature type="transmembrane region" description="Helical" evidence="6">
    <location>
        <begin position="123"/>
        <end position="143"/>
    </location>
</feature>
<reference evidence="9" key="1">
    <citation type="submission" date="2025-08" db="UniProtKB">
        <authorList>
            <consortium name="RefSeq"/>
        </authorList>
    </citation>
    <scope>IDENTIFICATION</scope>
    <source>
        <tissue evidence="9">Silk gland</tissue>
    </source>
</reference>
<dbReference type="AlphaFoldDB" id="A0A6J2KNK7"/>
<dbReference type="RefSeq" id="XP_028041744.1">
    <property type="nucleotide sequence ID" value="XM_028185943.1"/>
</dbReference>
<sequence length="526" mass="58146">MSAQDRYRYKGDDDGFGRKSSTVWTVSKPSNDERHYPYNEAINLAGNGRYSIGLMATLSMAALAMAIDMFGFSVIVTGATCDFQLDLSQTNILLSMPFVGPIAMAYPWGYIADTKGRKTSLLIAMWGSFIVSVASAFAPNWVFMAVMKFISTSFCSCAQSVTYTLLGESSSETFRDSYMLIMTSVLDFSLAVYVVAAYFILNLPFSLNFGFITFTPWRLLTLVLALPLGISAMGMHFFYESPKFLVNAGRTEEAIEVLKNIWYRNGGYGGKYAVKKIFLEEEGNEKHKDQSLLQSLWDQIVPIFKPPLLTRSIQLYFLTAVIYSTNNSYFMWFPFLAEKFTSGLTSNTTDVEQIDGLCNTIVSVAANVTVHAKCSTAMEVSLVWASLAEGVSFVIVLLAITKFARRKKLLLTIILVVSCFSAIGAVTVMENMISFILFFGLLLNELCIGFIFSYFVDLYPTSYRGMAACLGVMVARASALGGVNILGAFMLSHCSITFYGCAAMLFCAILVTSMLPPDKRKKEIGL</sequence>
<dbReference type="GO" id="GO:0022857">
    <property type="term" value="F:transmembrane transporter activity"/>
    <property type="evidence" value="ECO:0007669"/>
    <property type="project" value="InterPro"/>
</dbReference>
<feature type="transmembrane region" description="Helical" evidence="6">
    <location>
        <begin position="92"/>
        <end position="111"/>
    </location>
</feature>
<feature type="transmembrane region" description="Helical" evidence="6">
    <location>
        <begin position="220"/>
        <end position="239"/>
    </location>
</feature>
<evidence type="ECO:0000256" key="1">
    <source>
        <dbReference type="ARBA" id="ARBA00004141"/>
    </source>
</evidence>
<feature type="transmembrane region" description="Helical" evidence="6">
    <location>
        <begin position="409"/>
        <end position="429"/>
    </location>
</feature>
<evidence type="ECO:0000256" key="6">
    <source>
        <dbReference type="SAM" id="Phobius"/>
    </source>
</evidence>
<keyword evidence="5 6" id="KW-0472">Membrane</keyword>
<dbReference type="PROSITE" id="PS50850">
    <property type="entry name" value="MFS"/>
    <property type="match status" value="1"/>
</dbReference>
<dbReference type="Pfam" id="PF07690">
    <property type="entry name" value="MFS_1"/>
    <property type="match status" value="1"/>
</dbReference>
<proteinExistence type="predicted"/>
<dbReference type="InterPro" id="IPR036259">
    <property type="entry name" value="MFS_trans_sf"/>
</dbReference>
<comment type="subcellular location">
    <subcellularLocation>
        <location evidence="1">Membrane</location>
        <topology evidence="1">Multi-pass membrane protein</topology>
    </subcellularLocation>
</comment>
<evidence type="ECO:0000256" key="5">
    <source>
        <dbReference type="ARBA" id="ARBA00023136"/>
    </source>
</evidence>
<gene>
    <name evidence="9" type="primary">LOC114251608</name>
</gene>
<organism evidence="8 9">
    <name type="scientific">Bombyx mandarina</name>
    <name type="common">Wild silk moth</name>
    <name type="synonym">Wild silkworm</name>
    <dbReference type="NCBI Taxonomy" id="7092"/>
    <lineage>
        <taxon>Eukaryota</taxon>
        <taxon>Metazoa</taxon>
        <taxon>Ecdysozoa</taxon>
        <taxon>Arthropoda</taxon>
        <taxon>Hexapoda</taxon>
        <taxon>Insecta</taxon>
        <taxon>Pterygota</taxon>
        <taxon>Neoptera</taxon>
        <taxon>Endopterygota</taxon>
        <taxon>Lepidoptera</taxon>
        <taxon>Glossata</taxon>
        <taxon>Ditrysia</taxon>
        <taxon>Bombycoidea</taxon>
        <taxon>Bombycidae</taxon>
        <taxon>Bombycinae</taxon>
        <taxon>Bombyx</taxon>
    </lineage>
</organism>
<dbReference type="KEGG" id="bman:114251608"/>
<protein>
    <submittedName>
        <fullName evidence="9">Synaptic vesicle 2-related protein-like</fullName>
    </submittedName>
</protein>
<evidence type="ECO:0000256" key="2">
    <source>
        <dbReference type="ARBA" id="ARBA00022448"/>
    </source>
</evidence>
<feature type="domain" description="Major facilitator superfamily (MFS) profile" evidence="7">
    <location>
        <begin position="54"/>
        <end position="520"/>
    </location>
</feature>
<accession>A0A6J2KNK7</accession>
<dbReference type="PANTHER" id="PTHR23511:SF35">
    <property type="entry name" value="MAJOR FACILITATOR SUPERFAMILY (MFS) PROFILE DOMAIN-CONTAINING PROTEIN"/>
    <property type="match status" value="1"/>
</dbReference>
<dbReference type="PANTHER" id="PTHR23511">
    <property type="entry name" value="SYNAPTIC VESICLE GLYCOPROTEIN 2"/>
    <property type="match status" value="1"/>
</dbReference>
<feature type="transmembrane region" description="Helical" evidence="6">
    <location>
        <begin position="468"/>
        <end position="490"/>
    </location>
</feature>
<feature type="transmembrane region" description="Helical" evidence="6">
    <location>
        <begin position="496"/>
        <end position="515"/>
    </location>
</feature>